<feature type="region of interest" description="Disordered" evidence="1">
    <location>
        <begin position="1"/>
        <end position="29"/>
    </location>
</feature>
<comment type="caution">
    <text evidence="2">The sequence shown here is derived from an EMBL/GenBank/DDBJ whole genome shotgun (WGS) entry which is preliminary data.</text>
</comment>
<feature type="compositionally biased region" description="Basic and acidic residues" evidence="1">
    <location>
        <begin position="53"/>
        <end position="67"/>
    </location>
</feature>
<gene>
    <name evidence="2" type="ORF">TRFO_26091</name>
</gene>
<accession>A0A1J4K8C1</accession>
<feature type="compositionally biased region" description="Acidic residues" evidence="1">
    <location>
        <begin position="1"/>
        <end position="10"/>
    </location>
</feature>
<feature type="compositionally biased region" description="Basic and acidic residues" evidence="1">
    <location>
        <begin position="92"/>
        <end position="108"/>
    </location>
</feature>
<dbReference type="OrthoDB" id="10668792at2759"/>
<evidence type="ECO:0000313" key="2">
    <source>
        <dbReference type="EMBL" id="OHT05956.1"/>
    </source>
</evidence>
<organism evidence="2 3">
    <name type="scientific">Tritrichomonas foetus</name>
    <dbReference type="NCBI Taxonomy" id="1144522"/>
    <lineage>
        <taxon>Eukaryota</taxon>
        <taxon>Metamonada</taxon>
        <taxon>Parabasalia</taxon>
        <taxon>Tritrichomonadida</taxon>
        <taxon>Tritrichomonadidae</taxon>
        <taxon>Tritrichomonas</taxon>
    </lineage>
</organism>
<proteinExistence type="predicted"/>
<protein>
    <submittedName>
        <fullName evidence="2">Uncharacterized protein</fullName>
    </submittedName>
</protein>
<reference evidence="2" key="1">
    <citation type="submission" date="2016-10" db="EMBL/GenBank/DDBJ databases">
        <authorList>
            <person name="Benchimol M."/>
            <person name="Almeida L.G."/>
            <person name="Vasconcelos A.T."/>
            <person name="Perreira-Neves A."/>
            <person name="Rosa I.A."/>
            <person name="Tasca T."/>
            <person name="Bogo M.R."/>
            <person name="de Souza W."/>
        </authorList>
    </citation>
    <scope>NUCLEOTIDE SEQUENCE [LARGE SCALE GENOMIC DNA]</scope>
    <source>
        <strain evidence="2">K</strain>
    </source>
</reference>
<feature type="region of interest" description="Disordered" evidence="1">
    <location>
        <begin position="41"/>
        <end position="187"/>
    </location>
</feature>
<evidence type="ECO:0000313" key="3">
    <source>
        <dbReference type="Proteomes" id="UP000179807"/>
    </source>
</evidence>
<dbReference type="Proteomes" id="UP000179807">
    <property type="component" value="Unassembled WGS sequence"/>
</dbReference>
<evidence type="ECO:0000256" key="1">
    <source>
        <dbReference type="SAM" id="MobiDB-lite"/>
    </source>
</evidence>
<dbReference type="EMBL" id="MLAK01000740">
    <property type="protein sequence ID" value="OHT05956.1"/>
    <property type="molecule type" value="Genomic_DNA"/>
</dbReference>
<dbReference type="AlphaFoldDB" id="A0A1J4K8C1"/>
<feature type="compositionally biased region" description="Polar residues" evidence="1">
    <location>
        <begin position="119"/>
        <end position="134"/>
    </location>
</feature>
<keyword evidence="3" id="KW-1185">Reference proteome</keyword>
<feature type="compositionally biased region" description="Basic residues" evidence="1">
    <location>
        <begin position="15"/>
        <end position="26"/>
    </location>
</feature>
<dbReference type="GeneID" id="94839443"/>
<dbReference type="VEuPathDB" id="TrichDB:TRFO_26091"/>
<sequence>MNEYSYDYDDNGNKIGKHRKHRKHKRDISNIEEEELNEYSYDYDDNGNKIGKHLKEIPKSDNPKEEAPPQLKIVINKGRPPTILPRQSKQGPKKDFNSPKSGKSEKTPSKGSKTRKMRNSLNLSAPISSSNKNLLSEKPNQLKKRHSISMKMKILPRTPPGAKIKRISSSNFSSEDQSNVPSPTPLNYNNRNLYSSYDDFDDCSSSNSSFSFVIPNHIRKRLSLSPIRNNPSLEDRVNMPIEKRIGKMLSFYQCGGGSFETIFKKMEEDDKKELRNLAEVQTHQKRKWIKSIWELYDPHFNEAAFFETLNAISNDNGSILNGLLKSAHSTLLSFVKYDGMAFTSNLHTVIVGPRFSGKTTFLRSVFLDTLVFLVNTGSFKSTFVIPFDSRANPNWMDSIENIYLFISSIVIDSLIVQRVDLELFRHSLPNSFKNLLTVNEVKKLPKPISAQDYLRRPMNAVDNLLKNLFALYHSNEKAQFLKEVCNLPSTIGSIFEFDSSLIIFDHLDLCNVKINDVSFLPLLVDSISRNQFLVSVEDTYEFEKIISVNKDNWWRFQKVSVTDTCASQYSDTEIEVVFEEGPTNSNNIHITADSCGGCPTFVSRFDSIVKGFHKLNQITSPIKHNEKAVTLTAKIGTLIDLLTSFFDQQGNKEEIPQIKTVFISEEK</sequence>
<dbReference type="RefSeq" id="XP_068359092.1">
    <property type="nucleotide sequence ID" value="XM_068504739.1"/>
</dbReference>
<feature type="compositionally biased region" description="Low complexity" evidence="1">
    <location>
        <begin position="168"/>
        <end position="178"/>
    </location>
</feature>
<name>A0A1J4K8C1_9EUKA</name>